<feature type="compositionally biased region" description="Low complexity" evidence="4">
    <location>
        <begin position="541"/>
        <end position="554"/>
    </location>
</feature>
<feature type="region of interest" description="Disordered" evidence="4">
    <location>
        <begin position="155"/>
        <end position="184"/>
    </location>
</feature>
<accession>A0A388K1A1</accession>
<comment type="similarity">
    <text evidence="2">Belongs to the ESS2 family.</text>
</comment>
<feature type="compositionally biased region" description="Polar residues" evidence="4">
    <location>
        <begin position="22"/>
        <end position="39"/>
    </location>
</feature>
<keyword evidence="6" id="KW-1185">Reference proteome</keyword>
<organism evidence="5 6">
    <name type="scientific">Chara braunii</name>
    <name type="common">Braun's stonewort</name>
    <dbReference type="NCBI Taxonomy" id="69332"/>
    <lineage>
        <taxon>Eukaryota</taxon>
        <taxon>Viridiplantae</taxon>
        <taxon>Streptophyta</taxon>
        <taxon>Charophyceae</taxon>
        <taxon>Charales</taxon>
        <taxon>Characeae</taxon>
        <taxon>Chara</taxon>
    </lineage>
</organism>
<dbReference type="Proteomes" id="UP000265515">
    <property type="component" value="Unassembled WGS sequence"/>
</dbReference>
<name>A0A388K1A1_CHABU</name>
<feature type="compositionally biased region" description="Acidic residues" evidence="4">
    <location>
        <begin position="173"/>
        <end position="184"/>
    </location>
</feature>
<evidence type="ECO:0000256" key="4">
    <source>
        <dbReference type="SAM" id="MobiDB-lite"/>
    </source>
</evidence>
<dbReference type="GO" id="GO:0071013">
    <property type="term" value="C:catalytic step 2 spliceosome"/>
    <property type="evidence" value="ECO:0007669"/>
    <property type="project" value="TreeGrafter"/>
</dbReference>
<dbReference type="Gramene" id="GBG63832">
    <property type="protein sequence ID" value="GBG63832"/>
    <property type="gene ID" value="CBR_g39617"/>
</dbReference>
<evidence type="ECO:0000256" key="3">
    <source>
        <dbReference type="ARBA" id="ARBA00023242"/>
    </source>
</evidence>
<comment type="caution">
    <text evidence="5">The sequence shown here is derived from an EMBL/GenBank/DDBJ whole genome shotgun (WGS) entry which is preliminary data.</text>
</comment>
<dbReference type="OrthoDB" id="19679at2759"/>
<dbReference type="EMBL" id="BFEA01000043">
    <property type="protein sequence ID" value="GBG63832.1"/>
    <property type="molecule type" value="Genomic_DNA"/>
</dbReference>
<sequence length="602" mass="65120">MLASPGHSPRLIRSPPSPSPSDASINDRSLIPTSSSGRQPGSMGPPAPRRPPRKVQVVLEEDVYVAALEKIIERDFFPDIPKLQNYLEWTEAVRSRDPEQIRQVQMKIMKRKAKLGAESGSFCGIATPSSVAIGYDDLLQTPSVCGAVGASPAMSVRSDDVRSERGEQRVRDDEEYDGAGEEEAGEVLLPDVDMSLDEFLRKHTSEDNASFGVLLRKMNKQKREKFAFLLENAEQPVPRLEGGAGETSDSKKREWESGAALLKDEANSTDGYGSSGQPVGTLKSWKYTSKTLLMYDGADVDDVPLTAKEMEEMAKGPPKMVNTSATRFQGKVFGSNPVSLQQQKAVQVVYSPVPGGTPAAWPFAQRDRENAKVRYDLEELRRTPKSNLVALDDPMAASPKINGYGFVSTPSPAPGSDESPFITWGEIEGTPIRLEAEDVLGLGGGRDGPHFKIAAQPQREARGHSLSRMAGGSLRARERIMKRTTNAASLSPASPYRSVAAAMAGSGTPLSAAAQKLVRRAIAKNSHTMDRNLRESYRSGSIAATPTRSPSSSSWKRREGSIPLQSPSSLESPHIRVKKSSSDVKLHGAPSPSVQTKCASGR</sequence>
<reference evidence="5 6" key="1">
    <citation type="journal article" date="2018" name="Cell">
        <title>The Chara Genome: Secondary Complexity and Implications for Plant Terrestrialization.</title>
        <authorList>
            <person name="Nishiyama T."/>
            <person name="Sakayama H."/>
            <person name="Vries J.D."/>
            <person name="Buschmann H."/>
            <person name="Saint-Marcoux D."/>
            <person name="Ullrich K.K."/>
            <person name="Haas F.B."/>
            <person name="Vanderstraeten L."/>
            <person name="Becker D."/>
            <person name="Lang D."/>
            <person name="Vosolsobe S."/>
            <person name="Rombauts S."/>
            <person name="Wilhelmsson P.K.I."/>
            <person name="Janitza P."/>
            <person name="Kern R."/>
            <person name="Heyl A."/>
            <person name="Rumpler F."/>
            <person name="Villalobos L.I.A.C."/>
            <person name="Clay J.M."/>
            <person name="Skokan R."/>
            <person name="Toyoda A."/>
            <person name="Suzuki Y."/>
            <person name="Kagoshima H."/>
            <person name="Schijlen E."/>
            <person name="Tajeshwar N."/>
            <person name="Catarino B."/>
            <person name="Hetherington A.J."/>
            <person name="Saltykova A."/>
            <person name="Bonnot C."/>
            <person name="Breuninger H."/>
            <person name="Symeonidi A."/>
            <person name="Radhakrishnan G.V."/>
            <person name="Van Nieuwerburgh F."/>
            <person name="Deforce D."/>
            <person name="Chang C."/>
            <person name="Karol K.G."/>
            <person name="Hedrich R."/>
            <person name="Ulvskov P."/>
            <person name="Glockner G."/>
            <person name="Delwiche C.F."/>
            <person name="Petrasek J."/>
            <person name="Van de Peer Y."/>
            <person name="Friml J."/>
            <person name="Beilby M."/>
            <person name="Dolan L."/>
            <person name="Kohara Y."/>
            <person name="Sugano S."/>
            <person name="Fujiyama A."/>
            <person name="Delaux P.-M."/>
            <person name="Quint M."/>
            <person name="TheiBen G."/>
            <person name="Hagemann M."/>
            <person name="Harholt J."/>
            <person name="Dunand C."/>
            <person name="Zachgo S."/>
            <person name="Langdale J."/>
            <person name="Maumus F."/>
            <person name="Straeten D.V.D."/>
            <person name="Gould S.B."/>
            <person name="Rensing S.A."/>
        </authorList>
    </citation>
    <scope>NUCLEOTIDE SEQUENCE [LARGE SCALE GENOMIC DNA]</scope>
    <source>
        <strain evidence="5 6">S276</strain>
    </source>
</reference>
<dbReference type="AlphaFoldDB" id="A0A388K1A1"/>
<evidence type="ECO:0000313" key="5">
    <source>
        <dbReference type="EMBL" id="GBG63832.1"/>
    </source>
</evidence>
<dbReference type="PANTHER" id="PTHR12940:SF0">
    <property type="entry name" value="SPLICING FACTOR ESS-2 HOMOLOG"/>
    <property type="match status" value="1"/>
</dbReference>
<feature type="compositionally biased region" description="Basic and acidic residues" evidence="4">
    <location>
        <begin position="527"/>
        <end position="537"/>
    </location>
</feature>
<evidence type="ECO:0000256" key="1">
    <source>
        <dbReference type="ARBA" id="ARBA00004123"/>
    </source>
</evidence>
<feature type="region of interest" description="Disordered" evidence="4">
    <location>
        <begin position="236"/>
        <end position="280"/>
    </location>
</feature>
<feature type="region of interest" description="Disordered" evidence="4">
    <location>
        <begin position="1"/>
        <end position="54"/>
    </location>
</feature>
<gene>
    <name evidence="5" type="ORF">CBR_g39617</name>
</gene>
<feature type="compositionally biased region" description="Basic and acidic residues" evidence="4">
    <location>
        <begin position="157"/>
        <end position="172"/>
    </location>
</feature>
<feature type="region of interest" description="Disordered" evidence="4">
    <location>
        <begin position="523"/>
        <end position="602"/>
    </location>
</feature>
<proteinExistence type="inferred from homology"/>
<feature type="compositionally biased region" description="Polar residues" evidence="4">
    <location>
        <begin position="592"/>
        <end position="602"/>
    </location>
</feature>
<feature type="region of interest" description="Disordered" evidence="4">
    <location>
        <begin position="457"/>
        <end position="476"/>
    </location>
</feature>
<protein>
    <submittedName>
        <fullName evidence="5">Uncharacterized protein</fullName>
    </submittedName>
</protein>
<dbReference type="GO" id="GO:0000398">
    <property type="term" value="P:mRNA splicing, via spliceosome"/>
    <property type="evidence" value="ECO:0007669"/>
    <property type="project" value="EnsemblPlants"/>
</dbReference>
<dbReference type="InterPro" id="IPR019148">
    <property type="entry name" value="Nuclear_protein_DGCR14_ESS-2"/>
</dbReference>
<feature type="compositionally biased region" description="Polar residues" evidence="4">
    <location>
        <begin position="268"/>
        <end position="278"/>
    </location>
</feature>
<evidence type="ECO:0000313" key="6">
    <source>
        <dbReference type="Proteomes" id="UP000265515"/>
    </source>
</evidence>
<comment type="subcellular location">
    <subcellularLocation>
        <location evidence="1">Nucleus</location>
    </subcellularLocation>
</comment>
<evidence type="ECO:0000256" key="2">
    <source>
        <dbReference type="ARBA" id="ARBA00009072"/>
    </source>
</evidence>
<feature type="compositionally biased region" description="Basic and acidic residues" evidence="4">
    <location>
        <begin position="248"/>
        <end position="266"/>
    </location>
</feature>
<dbReference type="PANTHER" id="PTHR12940">
    <property type="entry name" value="ES-2 PROTEIN - RELATED"/>
    <property type="match status" value="1"/>
</dbReference>
<dbReference type="STRING" id="69332.A0A388K1A1"/>
<dbReference type="OMA" id="YKAWNTV"/>
<keyword evidence="3" id="KW-0539">Nucleus</keyword>
<dbReference type="Pfam" id="PF09751">
    <property type="entry name" value="Es2"/>
    <property type="match status" value="1"/>
</dbReference>